<dbReference type="AlphaFoldDB" id="A0A6N3Z1H8"/>
<evidence type="ECO:0000313" key="3">
    <source>
        <dbReference type="Proteomes" id="UP000435323"/>
    </source>
</evidence>
<evidence type="ECO:0000256" key="1">
    <source>
        <dbReference type="SAM" id="Phobius"/>
    </source>
</evidence>
<proteinExistence type="predicted"/>
<dbReference type="Proteomes" id="UP000435323">
    <property type="component" value="Unassembled WGS sequence"/>
</dbReference>
<reference evidence="2 3" key="1">
    <citation type="submission" date="2019-11" db="EMBL/GenBank/DDBJ databases">
        <title>Using colonization assays and comparative genomics to discover symbiosis behaviors and factors in Vibrio fischeri.</title>
        <authorList>
            <person name="Bongrand C."/>
            <person name="Moriano-Gutierrez S."/>
            <person name="Arevalo P."/>
            <person name="Mcfall-Ngai M."/>
            <person name="Visick K."/>
            <person name="Polz M.F."/>
            <person name="Ruby E.G."/>
        </authorList>
    </citation>
    <scope>NUCLEOTIDE SEQUENCE [LARGE SCALE GENOMIC DNA]</scope>
    <source>
        <strain evidence="3">emors.3.2</strain>
    </source>
</reference>
<protein>
    <submittedName>
        <fullName evidence="2">Uncharacterized protein</fullName>
    </submittedName>
</protein>
<evidence type="ECO:0000313" key="2">
    <source>
        <dbReference type="EMBL" id="MUK45681.1"/>
    </source>
</evidence>
<keyword evidence="1" id="KW-0812">Transmembrane</keyword>
<name>A0A6N3Z1H8_ALIFS</name>
<comment type="caution">
    <text evidence="2">The sequence shown here is derived from an EMBL/GenBank/DDBJ whole genome shotgun (WGS) entry which is preliminary data.</text>
</comment>
<dbReference type="RefSeq" id="WP_155655323.1">
    <property type="nucleotide sequence ID" value="NZ_WOBN01000006.1"/>
</dbReference>
<dbReference type="EMBL" id="WOBO01000010">
    <property type="protein sequence ID" value="MUK45681.1"/>
    <property type="molecule type" value="Genomic_DNA"/>
</dbReference>
<gene>
    <name evidence="2" type="ORF">GNP77_09860</name>
</gene>
<keyword evidence="1" id="KW-0472">Membrane</keyword>
<feature type="transmembrane region" description="Helical" evidence="1">
    <location>
        <begin position="81"/>
        <end position="99"/>
    </location>
</feature>
<keyword evidence="1" id="KW-1133">Transmembrane helix</keyword>
<organism evidence="2 3">
    <name type="scientific">Aliivibrio fischeri</name>
    <name type="common">Vibrio fischeri</name>
    <dbReference type="NCBI Taxonomy" id="668"/>
    <lineage>
        <taxon>Bacteria</taxon>
        <taxon>Pseudomonadati</taxon>
        <taxon>Pseudomonadota</taxon>
        <taxon>Gammaproteobacteria</taxon>
        <taxon>Vibrionales</taxon>
        <taxon>Vibrionaceae</taxon>
        <taxon>Aliivibrio</taxon>
    </lineage>
</organism>
<accession>A0A6N3Z1H8</accession>
<sequence>MNKFSQMACERYKEFKPVVIDRLLNLYSKLLYENHHSYTFRNQEVAACVICLTKKRFWLIMFSLLPTVFMSSESLQYPLVSLYISINAAGIFYIVFNLYPEVKQNFRSAKQAYLLISNIRKRRAWLYSEFFDVNFFTEANRFLSKEKFSEIIEMLRKANGYRTEPCGNSGKSIYYTLTPPLAIAIKNREINVIGYDVQTLQDACVHIARDNLKDIQKLKEIPNISALALYDAISYLEREMELILPRALTGLYENDLVSYFLYAPDKLNYYAQKELPYYVGGRFDLKFEATKEESMLARELSTKCFART</sequence>